<dbReference type="InterPro" id="IPR023415">
    <property type="entry name" value="LDLR_class-A_CS"/>
</dbReference>
<dbReference type="SMART" id="SM00135">
    <property type="entry name" value="LY"/>
    <property type="match status" value="2"/>
</dbReference>
<dbReference type="CDD" id="cd00112">
    <property type="entry name" value="LDLa"/>
    <property type="match status" value="9"/>
</dbReference>
<keyword evidence="8" id="KW-0472">Membrane</keyword>
<comment type="caution">
    <text evidence="14">The sequence shown here is derived from an EMBL/GenBank/DDBJ whole genome shotgun (WGS) entry which is preliminary data.</text>
</comment>
<dbReference type="SMART" id="SM00192">
    <property type="entry name" value="LDLa"/>
    <property type="match status" value="9"/>
</dbReference>
<keyword evidence="2" id="KW-0245">EGF-like domain</keyword>
<evidence type="ECO:0000256" key="9">
    <source>
        <dbReference type="ARBA" id="ARBA00023157"/>
    </source>
</evidence>
<dbReference type="Pfam" id="PF00057">
    <property type="entry name" value="Ldl_recept_a"/>
    <property type="match status" value="9"/>
</dbReference>
<evidence type="ECO:0000313" key="14">
    <source>
        <dbReference type="EMBL" id="OTF73315.1"/>
    </source>
</evidence>
<feature type="disulfide bond" evidence="12">
    <location>
        <begin position="240"/>
        <end position="258"/>
    </location>
</feature>
<reference evidence="14 15" key="1">
    <citation type="submission" date="2017-03" db="EMBL/GenBank/DDBJ databases">
        <title>Genome Survey of Euroglyphus maynei.</title>
        <authorList>
            <person name="Arlian L.G."/>
            <person name="Morgan M.S."/>
            <person name="Rider S.D."/>
        </authorList>
    </citation>
    <scope>NUCLEOTIDE SEQUENCE [LARGE SCALE GENOMIC DNA]</scope>
    <source>
        <strain evidence="14">Arlian Lab</strain>
        <tissue evidence="14">Whole body</tissue>
    </source>
</reference>
<evidence type="ECO:0000256" key="10">
    <source>
        <dbReference type="ARBA" id="ARBA00023170"/>
    </source>
</evidence>
<dbReference type="OrthoDB" id="6484126at2759"/>
<evidence type="ECO:0000256" key="13">
    <source>
        <dbReference type="PROSITE-ProRule" id="PRU00461"/>
    </source>
</evidence>
<feature type="disulfide bond" evidence="12">
    <location>
        <begin position="324"/>
        <end position="342"/>
    </location>
</feature>
<keyword evidence="9 12" id="KW-1015">Disulfide bond</keyword>
<evidence type="ECO:0000256" key="8">
    <source>
        <dbReference type="ARBA" id="ARBA00023136"/>
    </source>
</evidence>
<feature type="disulfide bond" evidence="12">
    <location>
        <begin position="404"/>
        <end position="416"/>
    </location>
</feature>
<feature type="disulfide bond" evidence="12">
    <location>
        <begin position="423"/>
        <end position="438"/>
    </location>
</feature>
<feature type="disulfide bond" evidence="12">
    <location>
        <begin position="233"/>
        <end position="245"/>
    </location>
</feature>
<dbReference type="PRINTS" id="PR00261">
    <property type="entry name" value="LDLRECEPTOR"/>
</dbReference>
<dbReference type="GO" id="GO:0006897">
    <property type="term" value="P:endocytosis"/>
    <property type="evidence" value="ECO:0007669"/>
    <property type="project" value="UniProtKB-KW"/>
</dbReference>
<dbReference type="InterPro" id="IPR011042">
    <property type="entry name" value="6-blade_b-propeller_TolB-like"/>
</dbReference>
<organism evidence="14 15">
    <name type="scientific">Euroglyphus maynei</name>
    <name type="common">Mayne's house dust mite</name>
    <dbReference type="NCBI Taxonomy" id="6958"/>
    <lineage>
        <taxon>Eukaryota</taxon>
        <taxon>Metazoa</taxon>
        <taxon>Ecdysozoa</taxon>
        <taxon>Arthropoda</taxon>
        <taxon>Chelicerata</taxon>
        <taxon>Arachnida</taxon>
        <taxon>Acari</taxon>
        <taxon>Acariformes</taxon>
        <taxon>Sarcoptiformes</taxon>
        <taxon>Astigmata</taxon>
        <taxon>Psoroptidia</taxon>
        <taxon>Analgoidea</taxon>
        <taxon>Pyroglyphidae</taxon>
        <taxon>Pyroglyphinae</taxon>
        <taxon>Euroglyphus</taxon>
    </lineage>
</organism>
<comment type="subcellular location">
    <subcellularLocation>
        <location evidence="1">Membrane</location>
        <topology evidence="1">Single-pass membrane protein</topology>
    </subcellularLocation>
</comment>
<evidence type="ECO:0000256" key="11">
    <source>
        <dbReference type="ARBA" id="ARBA00023180"/>
    </source>
</evidence>
<sequence>MRRTILSEPYTKKPRGIAIDPVECYLFITDWSLTSAIIRSDLDGENVRVLFNSNVVKWPNGIAVDLSAKRIYWVDAKHDYIASSSYDGTDFRYLVRGEHAPHPFALGVFKDMVFYDDWVLHKLILISKHNSTVRKTILEGVSSAMDLKIVTNQFSNETNICNVNGTCSHLCIATPFNSHRCLCPDGYVINRTLDDGYVINRTLDGNEQCSCSNDRILTANGACRSTTTTNMTCSTNEFQCDNGNCISRYWKCDEDDDCNDGSDEKNCHDEQCKLREFRCKSSGKCIQDLWICDHEQECEDGSDEDLTLCTSIYPKCNPITEFQCSNYRCIDVRNVCDFLDHCRDGSDEIGCAYSNHSTTENITECDDGHFRCNNGDCIHKLWRCDGYVDCIDKSDEMDCSASGCTELEFSCPNNICIDIFFVCDNDQDCIDGSDEANCTDANIITNNNHSPGSSFNNNNVDHIKPMNNNSLKCPNNSYYCRMDNFCIPIEWFCDGNKDCIDGTDELDCPVEKPTITDNKNNETSTILSNGIENCNENYFRCHKSNQCIFRLFVCDGEPDCRFNEDEQGCYNDTDIKCPKNYFTCLLSIGCIPPRKVCDGRHDCFDGSDEWGCLNNRITISPICFGHTCDDGECIELNQYCDGHHDCLDGSDEKN</sequence>
<feature type="disulfide bond" evidence="12">
    <location>
        <begin position="252"/>
        <end position="267"/>
    </location>
</feature>
<feature type="disulfide bond" evidence="12">
    <location>
        <begin position="384"/>
        <end position="399"/>
    </location>
</feature>
<feature type="disulfide bond" evidence="12">
    <location>
        <begin position="365"/>
        <end position="377"/>
    </location>
</feature>
<feature type="disulfide bond" evidence="12">
    <location>
        <begin position="336"/>
        <end position="351"/>
    </location>
</feature>
<evidence type="ECO:0000256" key="5">
    <source>
        <dbReference type="ARBA" id="ARBA00022729"/>
    </source>
</evidence>
<evidence type="ECO:0000256" key="2">
    <source>
        <dbReference type="ARBA" id="ARBA00022536"/>
    </source>
</evidence>
<feature type="repeat" description="LDL-receptor class B" evidence="13">
    <location>
        <begin position="69"/>
        <end position="112"/>
    </location>
</feature>
<keyword evidence="10 14" id="KW-0675">Receptor</keyword>
<keyword evidence="7" id="KW-1133">Transmembrane helix</keyword>
<feature type="non-terminal residue" evidence="14">
    <location>
        <position position="654"/>
    </location>
</feature>
<evidence type="ECO:0000256" key="3">
    <source>
        <dbReference type="ARBA" id="ARBA00022583"/>
    </source>
</evidence>
<dbReference type="SUPFAM" id="SSF63825">
    <property type="entry name" value="YWTD domain"/>
    <property type="match status" value="1"/>
</dbReference>
<protein>
    <submittedName>
        <fullName evidence="14">Low-density liporeceptor-related 2-like protein</fullName>
    </submittedName>
</protein>
<keyword evidence="15" id="KW-1185">Reference proteome</keyword>
<dbReference type="FunFam" id="4.10.400.10:FF:000113">
    <property type="entry name" value="Low-density lipoprotein receptor-related protein 8"/>
    <property type="match status" value="1"/>
</dbReference>
<dbReference type="Gene3D" id="4.10.400.10">
    <property type="entry name" value="Low-density Lipoprotein Receptor"/>
    <property type="match status" value="9"/>
</dbReference>
<dbReference type="SUPFAM" id="SSF57196">
    <property type="entry name" value="EGF/Laminin"/>
    <property type="match status" value="1"/>
</dbReference>
<keyword evidence="4" id="KW-0812">Transmembrane</keyword>
<dbReference type="Proteomes" id="UP000194236">
    <property type="component" value="Unassembled WGS sequence"/>
</dbReference>
<dbReference type="FunFam" id="4.10.400.10:FF:000034">
    <property type="entry name" value="Low-density lipoprotein receptor-related protein 2"/>
    <property type="match status" value="1"/>
</dbReference>
<evidence type="ECO:0000313" key="15">
    <source>
        <dbReference type="Proteomes" id="UP000194236"/>
    </source>
</evidence>
<dbReference type="GO" id="GO:0043235">
    <property type="term" value="C:receptor complex"/>
    <property type="evidence" value="ECO:0007669"/>
    <property type="project" value="TreeGrafter"/>
</dbReference>
<name>A0A1Y3B1X6_EURMA</name>
<dbReference type="InterPro" id="IPR036055">
    <property type="entry name" value="LDL_receptor-like_sf"/>
</dbReference>
<feature type="disulfide bond" evidence="12">
    <location>
        <begin position="554"/>
        <end position="569"/>
    </location>
</feature>
<dbReference type="InterPro" id="IPR000033">
    <property type="entry name" value="LDLR_classB_rpt"/>
</dbReference>
<dbReference type="EMBL" id="MUJZ01052184">
    <property type="protein sequence ID" value="OTF73315.1"/>
    <property type="molecule type" value="Genomic_DNA"/>
</dbReference>
<evidence type="ECO:0000256" key="6">
    <source>
        <dbReference type="ARBA" id="ARBA00022737"/>
    </source>
</evidence>
<keyword evidence="3" id="KW-0254">Endocytosis</keyword>
<dbReference type="PANTHER" id="PTHR22722">
    <property type="entry name" value="LOW-DENSITY LIPOPROTEIN RECEPTOR-RELATED PROTEIN 2-RELATED"/>
    <property type="match status" value="1"/>
</dbReference>
<feature type="disulfide bond" evidence="12">
    <location>
        <begin position="628"/>
        <end position="646"/>
    </location>
</feature>
<dbReference type="Pfam" id="PF00058">
    <property type="entry name" value="Ldl_recept_b"/>
    <property type="match status" value="1"/>
</dbReference>
<accession>A0A1Y3B1X6</accession>
<evidence type="ECO:0000256" key="1">
    <source>
        <dbReference type="ARBA" id="ARBA00004167"/>
    </source>
</evidence>
<dbReference type="InterPro" id="IPR051221">
    <property type="entry name" value="LDLR-related"/>
</dbReference>
<dbReference type="FunFam" id="2.120.10.30:FF:000241">
    <property type="entry name" value="Low-density lipoprotein receptor-related protein 6"/>
    <property type="match status" value="1"/>
</dbReference>
<dbReference type="PROSITE" id="PS50068">
    <property type="entry name" value="LDLRA_2"/>
    <property type="match status" value="9"/>
</dbReference>
<feature type="repeat" description="LDL-receptor class B" evidence="13">
    <location>
        <begin position="24"/>
        <end position="68"/>
    </location>
</feature>
<dbReference type="PROSITE" id="PS01209">
    <property type="entry name" value="LDLRA_1"/>
    <property type="match status" value="7"/>
</dbReference>
<feature type="disulfide bond" evidence="12">
    <location>
        <begin position="411"/>
        <end position="429"/>
    </location>
</feature>
<feature type="disulfide bond" evidence="12">
    <location>
        <begin position="372"/>
        <end position="390"/>
    </location>
</feature>
<gene>
    <name evidence="14" type="ORF">BLA29_003172</name>
</gene>
<comment type="caution">
    <text evidence="12">Lacks conserved residue(s) required for the propagation of feature annotation.</text>
</comment>
<dbReference type="SUPFAM" id="SSF57424">
    <property type="entry name" value="LDL receptor-like module"/>
    <property type="match status" value="9"/>
</dbReference>
<dbReference type="AlphaFoldDB" id="A0A1Y3B1X6"/>
<dbReference type="GO" id="GO:0005886">
    <property type="term" value="C:plasma membrane"/>
    <property type="evidence" value="ECO:0007669"/>
    <property type="project" value="TreeGrafter"/>
</dbReference>
<proteinExistence type="predicted"/>
<feature type="disulfide bond" evidence="12">
    <location>
        <begin position="493"/>
        <end position="508"/>
    </location>
</feature>
<dbReference type="PROSITE" id="PS51120">
    <property type="entry name" value="LDLRB"/>
    <property type="match status" value="2"/>
</dbReference>
<keyword evidence="6" id="KW-0677">Repeat</keyword>
<evidence type="ECO:0000256" key="12">
    <source>
        <dbReference type="PROSITE-ProRule" id="PRU00124"/>
    </source>
</evidence>
<keyword evidence="5" id="KW-0732">Signal</keyword>
<feature type="disulfide bond" evidence="12">
    <location>
        <begin position="597"/>
        <end position="612"/>
    </location>
</feature>
<evidence type="ECO:0000256" key="4">
    <source>
        <dbReference type="ARBA" id="ARBA00022692"/>
    </source>
</evidence>
<dbReference type="InterPro" id="IPR002172">
    <property type="entry name" value="LDrepeatLR_classA_rpt"/>
</dbReference>
<keyword evidence="11" id="KW-0325">Glycoprotein</keyword>
<dbReference type="Gene3D" id="2.120.10.30">
    <property type="entry name" value="TolB, C-terminal domain"/>
    <property type="match status" value="1"/>
</dbReference>
<evidence type="ECO:0000256" key="7">
    <source>
        <dbReference type="ARBA" id="ARBA00022989"/>
    </source>
</evidence>